<comment type="similarity">
    <text evidence="1">Belongs to the protein kinase superfamily. AGC Ser/Thr protein kinase family.</text>
</comment>
<accession>A0A833QW74</accession>
<comment type="catalytic activity">
    <reaction evidence="9">
        <text>L-seryl-[protein] + ATP = O-phospho-L-seryl-[protein] + ADP + H(+)</text>
        <dbReference type="Rhea" id="RHEA:17989"/>
        <dbReference type="Rhea" id="RHEA-COMP:9863"/>
        <dbReference type="Rhea" id="RHEA-COMP:11604"/>
        <dbReference type="ChEBI" id="CHEBI:15378"/>
        <dbReference type="ChEBI" id="CHEBI:29999"/>
        <dbReference type="ChEBI" id="CHEBI:30616"/>
        <dbReference type="ChEBI" id="CHEBI:83421"/>
        <dbReference type="ChEBI" id="CHEBI:456216"/>
        <dbReference type="EC" id="2.7.11.1"/>
    </reaction>
</comment>
<dbReference type="SMART" id="SM00220">
    <property type="entry name" value="S_TKc"/>
    <property type="match status" value="1"/>
</dbReference>
<feature type="domain" description="Protein kinase" evidence="13">
    <location>
        <begin position="100"/>
        <end position="441"/>
    </location>
</feature>
<comment type="catalytic activity">
    <reaction evidence="8">
        <text>L-threonyl-[protein] + ATP = O-phospho-L-threonyl-[protein] + ADP + H(+)</text>
        <dbReference type="Rhea" id="RHEA:46608"/>
        <dbReference type="Rhea" id="RHEA-COMP:11060"/>
        <dbReference type="Rhea" id="RHEA-COMP:11605"/>
        <dbReference type="ChEBI" id="CHEBI:15378"/>
        <dbReference type="ChEBI" id="CHEBI:30013"/>
        <dbReference type="ChEBI" id="CHEBI:30616"/>
        <dbReference type="ChEBI" id="CHEBI:61977"/>
        <dbReference type="ChEBI" id="CHEBI:456216"/>
        <dbReference type="EC" id="2.7.11.1"/>
    </reaction>
</comment>
<evidence type="ECO:0000313" key="15">
    <source>
        <dbReference type="Proteomes" id="UP000623129"/>
    </source>
</evidence>
<dbReference type="InterPro" id="IPR000719">
    <property type="entry name" value="Prot_kinase_dom"/>
</dbReference>
<feature type="region of interest" description="Disordered" evidence="12">
    <location>
        <begin position="1"/>
        <end position="77"/>
    </location>
</feature>
<dbReference type="FunFam" id="1.10.510.10:FF:000028">
    <property type="entry name" value="serine/threonine-protein kinase D6PK-like"/>
    <property type="match status" value="1"/>
</dbReference>
<dbReference type="Gene3D" id="3.30.200.20">
    <property type="entry name" value="Phosphorylase Kinase, domain 1"/>
    <property type="match status" value="1"/>
</dbReference>
<keyword evidence="15" id="KW-1185">Reference proteome</keyword>
<reference evidence="14" key="1">
    <citation type="submission" date="2020-01" db="EMBL/GenBank/DDBJ databases">
        <title>Genome sequence of Kobresia littledalei, the first chromosome-level genome in the family Cyperaceae.</title>
        <authorList>
            <person name="Qu G."/>
        </authorList>
    </citation>
    <scope>NUCLEOTIDE SEQUENCE</scope>
    <source>
        <strain evidence="14">C.B.Clarke</strain>
        <tissue evidence="14">Leaf</tissue>
    </source>
</reference>
<dbReference type="Gene3D" id="1.10.510.10">
    <property type="entry name" value="Transferase(Phosphotransferase) domain 1"/>
    <property type="match status" value="2"/>
</dbReference>
<dbReference type="FunFam" id="1.10.510.10:FF:000020">
    <property type="entry name" value="serine/threonine-protein kinase D6PK-like"/>
    <property type="match status" value="1"/>
</dbReference>
<evidence type="ECO:0000256" key="5">
    <source>
        <dbReference type="ARBA" id="ARBA00022741"/>
    </source>
</evidence>
<dbReference type="FunFam" id="3.30.200.20:FF:000032">
    <property type="entry name" value="Serine/threonine-protein kinase D6PK-like"/>
    <property type="match status" value="1"/>
</dbReference>
<dbReference type="InterPro" id="IPR008271">
    <property type="entry name" value="Ser/Thr_kinase_AS"/>
</dbReference>
<evidence type="ECO:0000256" key="1">
    <source>
        <dbReference type="ARBA" id="ARBA00009903"/>
    </source>
</evidence>
<evidence type="ECO:0000256" key="9">
    <source>
        <dbReference type="ARBA" id="ARBA00048679"/>
    </source>
</evidence>
<evidence type="ECO:0000256" key="2">
    <source>
        <dbReference type="ARBA" id="ARBA00012513"/>
    </source>
</evidence>
<dbReference type="Pfam" id="PF00069">
    <property type="entry name" value="Pkinase"/>
    <property type="match status" value="2"/>
</dbReference>
<protein>
    <recommendedName>
        <fullName evidence="11">Protein kinase G11A</fullName>
        <ecNumber evidence="2">2.7.11.1</ecNumber>
    </recommendedName>
</protein>
<dbReference type="GO" id="GO:0004674">
    <property type="term" value="F:protein serine/threonine kinase activity"/>
    <property type="evidence" value="ECO:0007669"/>
    <property type="project" value="UniProtKB-KW"/>
</dbReference>
<dbReference type="PROSITE" id="PS00108">
    <property type="entry name" value="PROTEIN_KINASE_ST"/>
    <property type="match status" value="1"/>
</dbReference>
<feature type="compositionally biased region" description="Polar residues" evidence="12">
    <location>
        <begin position="1"/>
        <end position="17"/>
    </location>
</feature>
<dbReference type="PANTHER" id="PTHR45637">
    <property type="entry name" value="FLIPPASE KINASE 1-RELATED"/>
    <property type="match status" value="1"/>
</dbReference>
<keyword evidence="5" id="KW-0547">Nucleotide-binding</keyword>
<organism evidence="14 15">
    <name type="scientific">Carex littledalei</name>
    <dbReference type="NCBI Taxonomy" id="544730"/>
    <lineage>
        <taxon>Eukaryota</taxon>
        <taxon>Viridiplantae</taxon>
        <taxon>Streptophyta</taxon>
        <taxon>Embryophyta</taxon>
        <taxon>Tracheophyta</taxon>
        <taxon>Spermatophyta</taxon>
        <taxon>Magnoliopsida</taxon>
        <taxon>Liliopsida</taxon>
        <taxon>Poales</taxon>
        <taxon>Cyperaceae</taxon>
        <taxon>Cyperoideae</taxon>
        <taxon>Cariceae</taxon>
        <taxon>Carex</taxon>
        <taxon>Carex subgen. Euthyceras</taxon>
    </lineage>
</organism>
<comment type="caution">
    <text evidence="14">The sequence shown here is derived from an EMBL/GenBank/DDBJ whole genome shotgun (WGS) entry which is preliminary data.</text>
</comment>
<evidence type="ECO:0000256" key="3">
    <source>
        <dbReference type="ARBA" id="ARBA00022527"/>
    </source>
</evidence>
<keyword evidence="4" id="KW-0808">Transferase</keyword>
<dbReference type="AlphaFoldDB" id="A0A833QW74"/>
<dbReference type="GO" id="GO:0005524">
    <property type="term" value="F:ATP binding"/>
    <property type="evidence" value="ECO:0007669"/>
    <property type="project" value="UniProtKB-KW"/>
</dbReference>
<evidence type="ECO:0000256" key="8">
    <source>
        <dbReference type="ARBA" id="ARBA00047899"/>
    </source>
</evidence>
<dbReference type="EC" id="2.7.11.1" evidence="2"/>
<feature type="compositionally biased region" description="Polar residues" evidence="12">
    <location>
        <begin position="25"/>
        <end position="36"/>
    </location>
</feature>
<sequence>MASKSHPNVSEPGPTSTDLEDPKENQNSNTETSVAYSENRGAHESIKSSLCSDLSEESMDRSSTTTTTSAITKPHKSNDPRWEAIQLVRARYGPLGLAHFRLLRQVGSGDIGSVYLAELTKTGTGMVTSICRFAMKVMDKVALAQRKKLVRAQTEREILQCLDHPFLPTLYGHFETEKFACLVMEFCPGGDLHMLRQRQPGRYFAEYAARFYVAEVLLALEYLHMLGIIYRDLKPENVLVRDDGHIMLSDFDLSLHTSFSPTLICSSNQDSNQAPNGGICVRPAACIEPVVCAGPTATCFTPGFLFSRSKNQRRSKSDIANQVRPFPELVAEPTDARSMSFVGTHEYLAPEIIKGEGHGSAVDWWTLGIFLYELLFGKTPFKGSGNRATLFNVVGQQLRFPDAPAVTFAARDLVRGLLVKEPQHRLGFKRGATEIKQHQFFNGVNWALIRCAAPPQVPVEVERNFASTGDGSGKGFVGSMSQSGVSERNYLEFDFF</sequence>
<evidence type="ECO:0000256" key="10">
    <source>
        <dbReference type="ARBA" id="ARBA00053984"/>
    </source>
</evidence>
<evidence type="ECO:0000259" key="13">
    <source>
        <dbReference type="PROSITE" id="PS50011"/>
    </source>
</evidence>
<gene>
    <name evidence="14" type="ORF">FCM35_KLT09051</name>
</gene>
<dbReference type="SUPFAM" id="SSF56112">
    <property type="entry name" value="Protein kinase-like (PK-like)"/>
    <property type="match status" value="1"/>
</dbReference>
<name>A0A833QW74_9POAL</name>
<evidence type="ECO:0000313" key="14">
    <source>
        <dbReference type="EMBL" id="KAF3325971.1"/>
    </source>
</evidence>
<dbReference type="OrthoDB" id="616795at2759"/>
<keyword evidence="3" id="KW-0723">Serine/threonine-protein kinase</keyword>
<dbReference type="PROSITE" id="PS50011">
    <property type="entry name" value="PROTEIN_KINASE_DOM"/>
    <property type="match status" value="1"/>
</dbReference>
<dbReference type="InterPro" id="IPR011009">
    <property type="entry name" value="Kinase-like_dom_sf"/>
</dbReference>
<evidence type="ECO:0000256" key="11">
    <source>
        <dbReference type="ARBA" id="ARBA00074231"/>
    </source>
</evidence>
<proteinExistence type="inferred from homology"/>
<dbReference type="CDD" id="cd05574">
    <property type="entry name" value="STKc_phototropin_like"/>
    <property type="match status" value="1"/>
</dbReference>
<comment type="function">
    <text evidence="10">May play a role in the regulation of metabolism and signal transduction processes.</text>
</comment>
<keyword evidence="7" id="KW-0067">ATP-binding</keyword>
<evidence type="ECO:0000256" key="4">
    <source>
        <dbReference type="ARBA" id="ARBA00022679"/>
    </source>
</evidence>
<evidence type="ECO:0000256" key="6">
    <source>
        <dbReference type="ARBA" id="ARBA00022777"/>
    </source>
</evidence>
<evidence type="ECO:0000256" key="12">
    <source>
        <dbReference type="SAM" id="MobiDB-lite"/>
    </source>
</evidence>
<keyword evidence="6 14" id="KW-0418">Kinase</keyword>
<evidence type="ECO:0000256" key="7">
    <source>
        <dbReference type="ARBA" id="ARBA00022840"/>
    </source>
</evidence>
<dbReference type="Proteomes" id="UP000623129">
    <property type="component" value="Unassembled WGS sequence"/>
</dbReference>
<dbReference type="EMBL" id="SWLB01000019">
    <property type="protein sequence ID" value="KAF3325971.1"/>
    <property type="molecule type" value="Genomic_DNA"/>
</dbReference>